<dbReference type="AlphaFoldDB" id="A0A5C3EW96"/>
<name>A0A5C3EW96_9BASI</name>
<evidence type="ECO:0000313" key="3">
    <source>
        <dbReference type="Proteomes" id="UP000323386"/>
    </source>
</evidence>
<proteinExistence type="predicted"/>
<feature type="region of interest" description="Disordered" evidence="1">
    <location>
        <begin position="1"/>
        <end position="28"/>
    </location>
</feature>
<gene>
    <name evidence="2" type="ORF">PSFLO_01793</name>
</gene>
<evidence type="ECO:0000313" key="2">
    <source>
        <dbReference type="EMBL" id="SPO36322.1"/>
    </source>
</evidence>
<sequence length="97" mass="9938">MPADKGSKESQPDSRLAGPRSGLAWPALNLGRPKQASMAALLSCFEGDWGDSRGRDRNVPLAASARPAPCLPASLGPHALQVEAEAGLRAPPAAPSS</sequence>
<evidence type="ECO:0000256" key="1">
    <source>
        <dbReference type="SAM" id="MobiDB-lite"/>
    </source>
</evidence>
<protein>
    <submittedName>
        <fullName evidence="2">Uncharacterized protein</fullName>
    </submittedName>
</protein>
<reference evidence="2 3" key="1">
    <citation type="submission" date="2018-03" db="EMBL/GenBank/DDBJ databases">
        <authorList>
            <person name="Guldener U."/>
        </authorList>
    </citation>
    <scope>NUCLEOTIDE SEQUENCE [LARGE SCALE GENOMIC DNA]</scope>
    <source>
        <strain evidence="2 3">DAOM196992</strain>
    </source>
</reference>
<keyword evidence="3" id="KW-1185">Reference proteome</keyword>
<organism evidence="2 3">
    <name type="scientific">Pseudozyma flocculosa</name>
    <dbReference type="NCBI Taxonomy" id="84751"/>
    <lineage>
        <taxon>Eukaryota</taxon>
        <taxon>Fungi</taxon>
        <taxon>Dikarya</taxon>
        <taxon>Basidiomycota</taxon>
        <taxon>Ustilaginomycotina</taxon>
        <taxon>Ustilaginomycetes</taxon>
        <taxon>Ustilaginales</taxon>
        <taxon>Ustilaginaceae</taxon>
        <taxon>Pseudozyma</taxon>
    </lineage>
</organism>
<dbReference type="Proteomes" id="UP000323386">
    <property type="component" value="Unassembled WGS sequence"/>
</dbReference>
<dbReference type="EMBL" id="OOIP01000004">
    <property type="protein sequence ID" value="SPO36322.1"/>
    <property type="molecule type" value="Genomic_DNA"/>
</dbReference>
<accession>A0A5C3EW96</accession>
<feature type="compositionally biased region" description="Basic and acidic residues" evidence="1">
    <location>
        <begin position="1"/>
        <end position="12"/>
    </location>
</feature>